<evidence type="ECO:0000313" key="2">
    <source>
        <dbReference type="EMBL" id="RDZ13465.1"/>
    </source>
</evidence>
<reference evidence="2 3" key="1">
    <citation type="journal article" date="2018" name="Appl. Environ. Microbiol.">
        <title>Antimicrobial susceptibility testing and tentative epidemiological cut-off values of five Bacillus species relevant for use as animal feed additives or for plant protection.</title>
        <authorList>
            <person name="Agerso Y."/>
            <person name="Stuer-Lauridsen B."/>
            <person name="Bjerre K."/>
            <person name="Jensen M.G."/>
            <person name="Johansen E."/>
            <person name="Bennedsen M."/>
            <person name="Brockmann E."/>
            <person name="Nielsen B."/>
        </authorList>
    </citation>
    <scope>NUCLEOTIDE SEQUENCE [LARGE SCALE GENOMIC DNA]</scope>
    <source>
        <strain evidence="2 3">CHCC20162</strain>
    </source>
</reference>
<protein>
    <submittedName>
        <fullName evidence="2">Uncharacterized protein</fullName>
    </submittedName>
</protein>
<feature type="transmembrane region" description="Helical" evidence="1">
    <location>
        <begin position="7"/>
        <end position="27"/>
    </location>
</feature>
<sequence>MEINSYLIRFSCMLILMFGGLFIIRYVKTGDLYLDQLLVFGAGFVLFIGSLIWKRKHQQQGNRKAC</sequence>
<evidence type="ECO:0000313" key="3">
    <source>
        <dbReference type="Proteomes" id="UP000256519"/>
    </source>
</evidence>
<proteinExistence type="predicted"/>
<dbReference type="Proteomes" id="UP000256519">
    <property type="component" value="Unassembled WGS sequence"/>
</dbReference>
<dbReference type="RefSeq" id="WP_116075406.1">
    <property type="nucleotide sequence ID" value="NZ_CP187630.1"/>
</dbReference>
<keyword evidence="1" id="KW-0812">Transmembrane</keyword>
<keyword evidence="1" id="KW-1133">Transmembrane helix</keyword>
<comment type="caution">
    <text evidence="2">The sequence shown here is derived from an EMBL/GenBank/DDBJ whole genome shotgun (WGS) entry which is preliminary data.</text>
</comment>
<name>A0A3D8X1K1_PRIMG</name>
<dbReference type="EMBL" id="PQWM01000013">
    <property type="protein sequence ID" value="RDZ13465.1"/>
    <property type="molecule type" value="Genomic_DNA"/>
</dbReference>
<dbReference type="AlphaFoldDB" id="A0A3D8X1K1"/>
<feature type="transmembrane region" description="Helical" evidence="1">
    <location>
        <begin position="33"/>
        <end position="53"/>
    </location>
</feature>
<keyword evidence="1" id="KW-0472">Membrane</keyword>
<gene>
    <name evidence="2" type="ORF">C3744_16300</name>
</gene>
<organism evidence="2 3">
    <name type="scientific">Priestia megaterium</name>
    <name type="common">Bacillus megaterium</name>
    <dbReference type="NCBI Taxonomy" id="1404"/>
    <lineage>
        <taxon>Bacteria</taxon>
        <taxon>Bacillati</taxon>
        <taxon>Bacillota</taxon>
        <taxon>Bacilli</taxon>
        <taxon>Bacillales</taxon>
        <taxon>Bacillaceae</taxon>
        <taxon>Priestia</taxon>
    </lineage>
</organism>
<evidence type="ECO:0000256" key="1">
    <source>
        <dbReference type="SAM" id="Phobius"/>
    </source>
</evidence>
<accession>A0A3D8X1K1</accession>